<dbReference type="Pfam" id="PF05592">
    <property type="entry name" value="Bac_rhamnosid"/>
    <property type="match status" value="1"/>
</dbReference>
<dbReference type="GO" id="GO:0030596">
    <property type="term" value="F:alpha-L-rhamnosidase activity"/>
    <property type="evidence" value="ECO:0007669"/>
    <property type="project" value="UniProtKB-EC"/>
</dbReference>
<dbReference type="Pfam" id="PF25788">
    <property type="entry name" value="Ig_Rha78A_N"/>
    <property type="match status" value="1"/>
</dbReference>
<dbReference type="InterPro" id="IPR035396">
    <property type="entry name" value="Bac_rhamnosid6H"/>
</dbReference>
<dbReference type="Pfam" id="PF17389">
    <property type="entry name" value="Bac_rhamnosid6H"/>
    <property type="match status" value="1"/>
</dbReference>
<evidence type="ECO:0000259" key="5">
    <source>
        <dbReference type="Pfam" id="PF08531"/>
    </source>
</evidence>
<dbReference type="InterPro" id="IPR016007">
    <property type="entry name" value="Alpha_rhamnosid"/>
</dbReference>
<dbReference type="RefSeq" id="WP_308730900.1">
    <property type="nucleotide sequence ID" value="NZ_JAJEQN010000002.1"/>
</dbReference>
<reference evidence="8 9" key="1">
    <citation type="submission" date="2021-10" db="EMBL/GenBank/DDBJ databases">
        <title>Anaerobic single-cell dispensing facilitates the cultivation of human gut bacteria.</title>
        <authorList>
            <person name="Afrizal A."/>
        </authorList>
    </citation>
    <scope>NUCLEOTIDE SEQUENCE [LARGE SCALE GENOMIC DNA]</scope>
    <source>
        <strain evidence="8 9">CLA-AA-H224</strain>
    </source>
</reference>
<dbReference type="EMBL" id="JAJEQN010000002">
    <property type="protein sequence ID" value="MCC2220241.1"/>
    <property type="molecule type" value="Genomic_DNA"/>
</dbReference>
<evidence type="ECO:0000313" key="8">
    <source>
        <dbReference type="EMBL" id="MCC2220241.1"/>
    </source>
</evidence>
<dbReference type="Pfam" id="PF08531">
    <property type="entry name" value="Bac_rhamnosid_N"/>
    <property type="match status" value="1"/>
</dbReference>
<comment type="caution">
    <text evidence="8">The sequence shown here is derived from an EMBL/GenBank/DDBJ whole genome shotgun (WGS) entry which is preliminary data.</text>
</comment>
<dbReference type="PIRSF" id="PIRSF010631">
    <property type="entry name" value="A-rhamnsds"/>
    <property type="match status" value="1"/>
</dbReference>
<protein>
    <recommendedName>
        <fullName evidence="2">alpha-L-rhamnosidase</fullName>
        <ecNumber evidence="2">3.2.1.40</ecNumber>
    </recommendedName>
</protein>
<evidence type="ECO:0000313" key="9">
    <source>
        <dbReference type="Proteomes" id="UP001198200"/>
    </source>
</evidence>
<dbReference type="InterPro" id="IPR035398">
    <property type="entry name" value="Bac_rhamnosid_C"/>
</dbReference>
<dbReference type="PANTHER" id="PTHR33307:SF11">
    <property type="entry name" value="ALPHA-L-RHAMNOSIDASE"/>
    <property type="match status" value="1"/>
</dbReference>
<dbReference type="Gene3D" id="2.60.420.10">
    <property type="entry name" value="Maltose phosphorylase, domain 3"/>
    <property type="match status" value="1"/>
</dbReference>
<dbReference type="InterPro" id="IPR013783">
    <property type="entry name" value="Ig-like_fold"/>
</dbReference>
<evidence type="ECO:0000256" key="3">
    <source>
        <dbReference type="ARBA" id="ARBA00022801"/>
    </source>
</evidence>
<evidence type="ECO:0000259" key="7">
    <source>
        <dbReference type="Pfam" id="PF17390"/>
    </source>
</evidence>
<dbReference type="InterPro" id="IPR008928">
    <property type="entry name" value="6-hairpin_glycosidase_sf"/>
</dbReference>
<feature type="domain" description="Alpha-L-rhamnosidase concanavalin-like" evidence="4">
    <location>
        <begin position="361"/>
        <end position="469"/>
    </location>
</feature>
<keyword evidence="3 8" id="KW-0378">Hydrolase</keyword>
<dbReference type="InterPro" id="IPR008902">
    <property type="entry name" value="Rhamnosid_concanavalin"/>
</dbReference>
<dbReference type="GO" id="GO:0005975">
    <property type="term" value="P:carbohydrate metabolic process"/>
    <property type="evidence" value="ECO:0007669"/>
    <property type="project" value="InterPro"/>
</dbReference>
<dbReference type="PANTHER" id="PTHR33307">
    <property type="entry name" value="ALPHA-RHAMNOSIDASE (EUROFUNG)"/>
    <property type="match status" value="1"/>
</dbReference>
<dbReference type="Pfam" id="PF17390">
    <property type="entry name" value="Bac_rhamnosid_C"/>
    <property type="match status" value="1"/>
</dbReference>
<dbReference type="SUPFAM" id="SSF48208">
    <property type="entry name" value="Six-hairpin glycosidases"/>
    <property type="match status" value="1"/>
</dbReference>
<feature type="domain" description="Alpha-L-rhamnosidase six-hairpin glycosidase" evidence="6">
    <location>
        <begin position="479"/>
        <end position="832"/>
    </location>
</feature>
<evidence type="ECO:0000259" key="6">
    <source>
        <dbReference type="Pfam" id="PF17389"/>
    </source>
</evidence>
<dbReference type="InterPro" id="IPR013737">
    <property type="entry name" value="Bac_rhamnosid_N"/>
</dbReference>
<evidence type="ECO:0000256" key="1">
    <source>
        <dbReference type="ARBA" id="ARBA00001445"/>
    </source>
</evidence>
<organism evidence="8 9">
    <name type="scientific">Anthropogastromicrobium aceti</name>
    <dbReference type="NCBI Taxonomy" id="2981768"/>
    <lineage>
        <taxon>Bacteria</taxon>
        <taxon>Bacillati</taxon>
        <taxon>Bacillota</taxon>
        <taxon>Clostridia</taxon>
        <taxon>Lachnospirales</taxon>
        <taxon>Lachnospiraceae</taxon>
        <taxon>Anthropogastromicrobium</taxon>
    </lineage>
</organism>
<dbReference type="Gene3D" id="2.60.120.260">
    <property type="entry name" value="Galactose-binding domain-like"/>
    <property type="match status" value="2"/>
</dbReference>
<proteinExistence type="predicted"/>
<dbReference type="InterPro" id="IPR012341">
    <property type="entry name" value="6hp_glycosidase-like_sf"/>
</dbReference>
<keyword evidence="9" id="KW-1185">Reference proteome</keyword>
<dbReference type="Proteomes" id="UP001198200">
    <property type="component" value="Unassembled WGS sequence"/>
</dbReference>
<dbReference type="AlphaFoldDB" id="A0AAE3JAP2"/>
<name>A0AAE3JAP2_9FIRM</name>
<comment type="catalytic activity">
    <reaction evidence="1">
        <text>Hydrolysis of terminal non-reducing alpha-L-rhamnose residues in alpha-L-rhamnosides.</text>
        <dbReference type="EC" id="3.2.1.40"/>
    </reaction>
</comment>
<feature type="domain" description="Bacterial alpha-L-rhamnosidase N-terminal" evidence="5">
    <location>
        <begin position="162"/>
        <end position="353"/>
    </location>
</feature>
<feature type="domain" description="Alpha-L-rhamnosidase C-terminal" evidence="7">
    <location>
        <begin position="836"/>
        <end position="905"/>
    </location>
</feature>
<gene>
    <name evidence="8" type="ORF">LKD48_01090</name>
</gene>
<accession>A0AAE3JAP2</accession>
<sequence length="922" mass="104149">MTKMNDDGGLIGMRTEDLRVQALKNPLGINENPVFSWQLVSDKKDEKNERQTAYRILVSESEASLINETGMLWDSGVVKESRCFGILYQGKKLHSAQKAYWKVMVWDGENQASVWSETASFETGLLEREDWKGIWIGQGEDYENQELAPVFVGEFEVADLEQVVCARAYISGLGVFLADMNGQKLSDAFFEPGESDATKTVYYVTYDITNQLVSGTNFLTITLGNGQYTGYTINPVMVYQDGTKTKFGRYQKNDSCFVKPGICGRKKLIAQVELILKDGTRKIVCTSNENWLWVNGPTVFQNWYGGEDYDACLAEELIGKMPSEENGWAKAKKMQSPKGVLMARECPPIRIEERFTAKSVKKLGEGHFMVDVGKNGAGFVELVLHGTTKENRGNWISMYPAEMINETDNGVDQRSCTQSWSEKFDCVIRDSYRMAGTGEERWHPSFCYHGFQYVEVVGFPGELTSDQIICCRLAVANEKHGTFETSNQTLNRICEITDRSISSNMYWSFTDCPQIEKLGWIETSHLMFASVADVYDIRAWMKKIIHDICDSQLDNEQASLAGNNEEGFVPGIIPAFYRIGGLYKDPNWNGACVFTPWAYYQYYGDEAVLRQAFPVIERYLAYLDRQTTNGVLENYAQMGEWGEYGEHTPNVLVATCAYYRMLVITKQICEILKGQKKQKENKLDKKAKLYEAKAQAVRDAFYHHPECYDEATEQFGTGSQASYAIALFSGMAEEHEEQAVKALVEAVKKNGYHLTSGEVGLKQVFTALAEAGYSDVVYQMVMNPTAPSYRVFADNGLTTLPEYWNYEELWLGSMVRSRNHAMMGHVREWMTSFVLGLRPQSPGWTKMLVAPYAVAELTYAKGSVMTPWGIVKVSWKKENESFFLAAYIPLGIIATVCMPKEYGGSQLEVGSGEWKFEAKVEN</sequence>
<dbReference type="Gene3D" id="2.60.40.10">
    <property type="entry name" value="Immunoglobulins"/>
    <property type="match status" value="1"/>
</dbReference>
<evidence type="ECO:0000259" key="4">
    <source>
        <dbReference type="Pfam" id="PF05592"/>
    </source>
</evidence>
<dbReference type="Gene3D" id="1.50.10.10">
    <property type="match status" value="1"/>
</dbReference>
<evidence type="ECO:0000256" key="2">
    <source>
        <dbReference type="ARBA" id="ARBA00012652"/>
    </source>
</evidence>
<dbReference type="EC" id="3.2.1.40" evidence="2"/>